<feature type="compositionally biased region" description="Low complexity" evidence="1">
    <location>
        <begin position="16"/>
        <end position="36"/>
    </location>
</feature>
<keyword evidence="2" id="KW-0812">Transmembrane</keyword>
<feature type="compositionally biased region" description="Polar residues" evidence="1">
    <location>
        <begin position="1"/>
        <end position="10"/>
    </location>
</feature>
<name>A0A5B8MYM3_9CHLO</name>
<reference evidence="3 4" key="1">
    <citation type="submission" date="2018-07" db="EMBL/GenBank/DDBJ databases">
        <title>The complete nuclear genome of the prasinophyte Chloropicon primus (CCMP1205).</title>
        <authorList>
            <person name="Pombert J.-F."/>
            <person name="Otis C."/>
            <person name="Turmel M."/>
            <person name="Lemieux C."/>
        </authorList>
    </citation>
    <scope>NUCLEOTIDE SEQUENCE [LARGE SCALE GENOMIC DNA]</scope>
    <source>
        <strain evidence="3 4">CCMP1205</strain>
    </source>
</reference>
<protein>
    <submittedName>
        <fullName evidence="3">Uncharacterized protein</fullName>
    </submittedName>
</protein>
<keyword evidence="2" id="KW-1133">Transmembrane helix</keyword>
<evidence type="ECO:0000313" key="3">
    <source>
        <dbReference type="EMBL" id="QDZ24722.1"/>
    </source>
</evidence>
<gene>
    <name evidence="3" type="ORF">A3770_14p72400</name>
</gene>
<evidence type="ECO:0000313" key="4">
    <source>
        <dbReference type="Proteomes" id="UP000316726"/>
    </source>
</evidence>
<dbReference type="OrthoDB" id="10677216at2759"/>
<sequence length="694" mass="77484">MPPTSLASSSWKDHGSPLLSRSPSGSSSSSSSARFGPRLRRKSRFPGVLSMAFLLGLVLLGSLGVARWSGQGETSEALHHRHASLDAAAMEKQLIHRHATTTTATTTTRSKALLDEVHHDTELEVLLPRVEETEEVVEVTEEVVEVVDPPSSAESPPPPAAAAAERESLGDYRRRKLDGYVALRREQCDEAGGWVSIDMARENLLNSYLYGNHSASYAHEERHLSMMTCGTEEAGGESGWQIYRLGPYVGTGGYDWHQTYVHPLPNMSSKAKFLTGKLCGPVSMTGEFLGYPPIYSHHVHTKVNGLEHVLESHGDTVCSEENGGKACYLHTYPEGLGMPYNTSDASEDYLSLDFLQIDKRDYPAPPMVFFQEIAIKWSSDEDLRPISTGMLHAKPSSSSPFATRMVAQRPSYTWNTGKWLVDGKVVISPEDQLPWFHAHRPYFKAMWAFAASPEDLGLTSDLLFKVDDQVNNLKPSDYDYVWTVDGAEDVVEALRARVGNSTAGLESLRCYLRSSDAEKILERVDATNSSSQFPEAWQQNWKGNLYDRAGEVHCKPWEFKKGDSYTIVTLNGVHDEMRNQSIATFQHQGFWLVYETTGPRKGPNFEAFGTFTSGEHLQYNVQSDYLKSVEDNGTVKWLADGVPLQEQYGGYFSNVSFASTPKDVMRDRMAKSFKHRYYDEARKQLDLRDGSEQA</sequence>
<feature type="transmembrane region" description="Helical" evidence="2">
    <location>
        <begin position="48"/>
        <end position="68"/>
    </location>
</feature>
<evidence type="ECO:0000256" key="2">
    <source>
        <dbReference type="SAM" id="Phobius"/>
    </source>
</evidence>
<dbReference type="Proteomes" id="UP000316726">
    <property type="component" value="Chromosome 14"/>
</dbReference>
<accession>A0A5B8MYM3</accession>
<feature type="region of interest" description="Disordered" evidence="1">
    <location>
        <begin position="1"/>
        <end position="37"/>
    </location>
</feature>
<dbReference type="AlphaFoldDB" id="A0A5B8MYM3"/>
<keyword evidence="2" id="KW-0472">Membrane</keyword>
<keyword evidence="4" id="KW-1185">Reference proteome</keyword>
<evidence type="ECO:0000256" key="1">
    <source>
        <dbReference type="SAM" id="MobiDB-lite"/>
    </source>
</evidence>
<proteinExistence type="predicted"/>
<feature type="region of interest" description="Disordered" evidence="1">
    <location>
        <begin position="146"/>
        <end position="167"/>
    </location>
</feature>
<organism evidence="3 4">
    <name type="scientific">Chloropicon primus</name>
    <dbReference type="NCBI Taxonomy" id="1764295"/>
    <lineage>
        <taxon>Eukaryota</taxon>
        <taxon>Viridiplantae</taxon>
        <taxon>Chlorophyta</taxon>
        <taxon>Chloropicophyceae</taxon>
        <taxon>Chloropicales</taxon>
        <taxon>Chloropicaceae</taxon>
        <taxon>Chloropicon</taxon>
    </lineage>
</organism>
<dbReference type="EMBL" id="CP031047">
    <property type="protein sequence ID" value="QDZ24722.1"/>
    <property type="molecule type" value="Genomic_DNA"/>
</dbReference>